<comment type="subcellular location">
    <subcellularLocation>
        <location evidence="1">Endoplasmic reticulum</location>
    </subcellularLocation>
</comment>
<accession>A0ABR1DEZ6</accession>
<evidence type="ECO:0000313" key="7">
    <source>
        <dbReference type="EMBL" id="KAK6749061.1"/>
    </source>
</evidence>
<dbReference type="PANTHER" id="PTHR13024">
    <property type="entry name" value="MICROSOMAL TRIGLYCERIDE TRANSFER PROTEIN, LARGE SUBUNIT"/>
    <property type="match status" value="1"/>
</dbReference>
<evidence type="ECO:0000313" key="8">
    <source>
        <dbReference type="Proteomes" id="UP001303046"/>
    </source>
</evidence>
<organism evidence="7 8">
    <name type="scientific">Necator americanus</name>
    <name type="common">Human hookworm</name>
    <dbReference type="NCBI Taxonomy" id="51031"/>
    <lineage>
        <taxon>Eukaryota</taxon>
        <taxon>Metazoa</taxon>
        <taxon>Ecdysozoa</taxon>
        <taxon>Nematoda</taxon>
        <taxon>Chromadorea</taxon>
        <taxon>Rhabditida</taxon>
        <taxon>Rhabditina</taxon>
        <taxon>Rhabditomorpha</taxon>
        <taxon>Strongyloidea</taxon>
        <taxon>Ancylostomatidae</taxon>
        <taxon>Bunostominae</taxon>
        <taxon>Necator</taxon>
    </lineage>
</organism>
<feature type="domain" description="MTP large subunit lipid-binding" evidence="6">
    <location>
        <begin position="658"/>
        <end position="887"/>
    </location>
</feature>
<reference evidence="7 8" key="1">
    <citation type="submission" date="2023-08" db="EMBL/GenBank/DDBJ databases">
        <title>A Necator americanus chromosomal reference genome.</title>
        <authorList>
            <person name="Ilik V."/>
            <person name="Petrzelkova K.J."/>
            <person name="Pardy F."/>
            <person name="Fuh T."/>
            <person name="Niatou-Singa F.S."/>
            <person name="Gouil Q."/>
            <person name="Baker L."/>
            <person name="Ritchie M.E."/>
            <person name="Jex A.R."/>
            <person name="Gazzola D."/>
            <person name="Li H."/>
            <person name="Toshio Fujiwara R."/>
            <person name="Zhan B."/>
            <person name="Aroian R.V."/>
            <person name="Pafco B."/>
            <person name="Schwarz E.M."/>
        </authorList>
    </citation>
    <scope>NUCLEOTIDE SEQUENCE [LARGE SCALE GENOMIC DNA]</scope>
    <source>
        <strain evidence="7 8">Aroian</strain>
        <tissue evidence="7">Whole animal</tissue>
    </source>
</reference>
<comment type="caution">
    <text evidence="7">The sequence shown here is derived from an EMBL/GenBank/DDBJ whole genome shotgun (WGS) entry which is preliminary data.</text>
</comment>
<evidence type="ECO:0000256" key="2">
    <source>
        <dbReference type="ARBA" id="ARBA00022448"/>
    </source>
</evidence>
<evidence type="ECO:0000256" key="4">
    <source>
        <dbReference type="ARBA" id="ARBA00022824"/>
    </source>
</evidence>
<dbReference type="Gene3D" id="1.25.10.20">
    <property type="entry name" value="Vitellinogen, superhelical"/>
    <property type="match status" value="1"/>
</dbReference>
<feature type="chain" id="PRO_5046657487" description="MTP large subunit lipid-binding domain-containing protein" evidence="5">
    <location>
        <begin position="21"/>
        <end position="997"/>
    </location>
</feature>
<protein>
    <recommendedName>
        <fullName evidence="6">MTP large subunit lipid-binding domain-containing protein</fullName>
    </recommendedName>
</protein>
<proteinExistence type="predicted"/>
<evidence type="ECO:0000256" key="3">
    <source>
        <dbReference type="ARBA" id="ARBA00022729"/>
    </source>
</evidence>
<evidence type="ECO:0000259" key="6">
    <source>
        <dbReference type="Pfam" id="PF19444"/>
    </source>
</evidence>
<dbReference type="Pfam" id="PF19444">
    <property type="entry name" value="MTP_lip_bd"/>
    <property type="match status" value="1"/>
</dbReference>
<dbReference type="EMBL" id="JAVFWL010000004">
    <property type="protein sequence ID" value="KAK6749061.1"/>
    <property type="molecule type" value="Genomic_DNA"/>
</dbReference>
<dbReference type="Proteomes" id="UP001303046">
    <property type="component" value="Unassembled WGS sequence"/>
</dbReference>
<dbReference type="InterPro" id="IPR045811">
    <property type="entry name" value="MTP_lip-bd"/>
</dbReference>
<gene>
    <name evidence="7" type="primary">Necator_chrIV.g14881</name>
    <name evidence="7" type="ORF">RB195_001586</name>
</gene>
<feature type="signal peptide" evidence="5">
    <location>
        <begin position="1"/>
        <end position="20"/>
    </location>
</feature>
<keyword evidence="4" id="KW-0256">Endoplasmic reticulum</keyword>
<name>A0ABR1DEZ6_NECAM</name>
<dbReference type="InterPro" id="IPR011030">
    <property type="entry name" value="Lipovitellin_superhlx_dom"/>
</dbReference>
<evidence type="ECO:0000256" key="1">
    <source>
        <dbReference type="ARBA" id="ARBA00004240"/>
    </source>
</evidence>
<keyword evidence="2" id="KW-0813">Transport</keyword>
<keyword evidence="8" id="KW-1185">Reference proteome</keyword>
<dbReference type="InterPro" id="IPR039988">
    <property type="entry name" value="MTTP"/>
</dbReference>
<keyword evidence="3 5" id="KW-0732">Signal</keyword>
<sequence length="997" mass="112548">MVRVHCHFLIFLCFFTALLAGPPDLDEIRRKLKEKPLKASPVPEGEDPWSYTRLLTVDYAFETETVMYDLVKNKPKAPSTIIAGNFSFDSLHHDLAGGMLCKFRLTECKTGNCGNVPDVYAAFVQGGNNIKEVLYDPTQFPGEEPRWNFLYGIINTLYTPAENGAGDEQTVDTLYGKCKVHFSRPEDKRFRRTIKNCDIKSDLDYSRIGGLQPVNYEQDATYLQNMKIDADIVVIEAVEIVTFKSPFDWRWGFTVESRTHVEITNRTMHYVKRYCEDNQTSADCAAERFGALSVGHKLYEKVLLGQESKKNELHKLVGEYRKHLFEMGDSHTCEKHSSMFAHIVREARHSSEADWKAVIMNPENEPILHVLGNVLGSLGNSQSLKIAREVLFEQGPEFLEDYLFGAAHATSTDEKWHKQMMYWMAETKGDKTKRFWKIANTVATILRRRCERTPSTQNACKKGKERIVVKFITDISDCKRDRCYLKALQVLQNIPVAMSFEVARGLLCSNHSSAVQMAALHVIKAASPSLYDSELINVLVKLFRNTCPNPTSTSESQVAIDVLINCLPEHQNVATMLLRTESVHPDDHEKWQYFYKAVESSGLQDELKEEFWHRMRKFKVFRPNYAQRALIADSYRDWREITELVGYKLHATSSAEFDSGMFKRSDIDIRVKHGKEDVSLFAVSVNTNALDSFIREQTTPADPEADVRISFINHALPVHTIFQDASEMMGAAWNADGQTVKILEGNAVLRDISLTFPLLSGLAVEATSVGAISLKLLTSSSVSLWNQHSISNFNANVSVSLDAHGTLFHHGEVVHRLNTNMGVVTTIGGDVDVSFNSMPFDVCIRMHQGDVHASFKVVDKTTKKPRRKRTVTRATKYPGITFRLNDELTKQCNIPSTTSSDLPKRDDVYETGEELFLGTCDSRGVGGASVLVNTCMAKNIDSFEQLTTRIGRLRMRRCGPTPALTIFVAYAPTSSYEEEVEALWRSSTEKIMPSTIS</sequence>
<evidence type="ECO:0000256" key="5">
    <source>
        <dbReference type="SAM" id="SignalP"/>
    </source>
</evidence>
<dbReference type="PANTHER" id="PTHR13024:SF0">
    <property type="entry name" value="MICROSOMAL TRIACYLGLYCEROL TRANSFER PROTEIN"/>
    <property type="match status" value="1"/>
</dbReference>